<dbReference type="InterPro" id="IPR001678">
    <property type="entry name" value="MeTrfase_RsmB-F_NOP2_dom"/>
</dbReference>
<reference evidence="16" key="1">
    <citation type="submission" date="2019-01" db="EMBL/GenBank/DDBJ databases">
        <title>Draft genomes of a novel of Sporanaerobacter strains.</title>
        <authorList>
            <person name="Ma S."/>
        </authorList>
    </citation>
    <scope>NUCLEOTIDE SEQUENCE [LARGE SCALE GENOMIC DNA]</scope>
    <source>
        <strain evidence="16">NJN-17</strain>
    </source>
</reference>
<keyword evidence="8 13" id="KW-0949">S-adenosyl-L-methionine</keyword>
<dbReference type="InterPro" id="IPR029063">
    <property type="entry name" value="SAM-dependent_MTases_sf"/>
</dbReference>
<comment type="subcellular location">
    <subcellularLocation>
        <location evidence="2">Cytoplasm</location>
    </subcellularLocation>
</comment>
<dbReference type="Pfam" id="PF01029">
    <property type="entry name" value="NusB"/>
    <property type="match status" value="1"/>
</dbReference>
<comment type="function">
    <text evidence="1">Specifically methylates the cytosine at position 967 (m5C967) of 16S rRNA.</text>
</comment>
<evidence type="ECO:0000256" key="1">
    <source>
        <dbReference type="ARBA" id="ARBA00002724"/>
    </source>
</evidence>
<dbReference type="GO" id="GO:0003723">
    <property type="term" value="F:RNA binding"/>
    <property type="evidence" value="ECO:0007669"/>
    <property type="project" value="UniProtKB-UniRule"/>
</dbReference>
<name>A0A410QC12_9FIRM</name>
<dbReference type="InterPro" id="IPR049560">
    <property type="entry name" value="MeTrfase_RsmB-F_NOP2_cat"/>
</dbReference>
<feature type="active site" description="Nucleophile" evidence="13">
    <location>
        <position position="382"/>
    </location>
</feature>
<feature type="domain" description="SAM-dependent MTase RsmB/NOP-type" evidence="14">
    <location>
        <begin position="170"/>
        <end position="446"/>
    </location>
</feature>
<dbReference type="GO" id="GO:0006355">
    <property type="term" value="P:regulation of DNA-templated transcription"/>
    <property type="evidence" value="ECO:0007669"/>
    <property type="project" value="InterPro"/>
</dbReference>
<keyword evidence="5" id="KW-0698">rRNA processing</keyword>
<dbReference type="Gene3D" id="3.30.70.1170">
    <property type="entry name" value="Sun protein, domain 3"/>
    <property type="match status" value="1"/>
</dbReference>
<dbReference type="Gene3D" id="1.10.940.10">
    <property type="entry name" value="NusB-like"/>
    <property type="match status" value="1"/>
</dbReference>
<dbReference type="InterPro" id="IPR004573">
    <property type="entry name" value="rRNA_ssu_MeTfrase_B"/>
</dbReference>
<dbReference type="PANTHER" id="PTHR22807:SF53">
    <property type="entry name" value="RIBOSOMAL RNA SMALL SUBUNIT METHYLTRANSFERASE B-RELATED"/>
    <property type="match status" value="1"/>
</dbReference>
<keyword evidence="7 13" id="KW-0808">Transferase</keyword>
<dbReference type="Gene3D" id="3.40.50.150">
    <property type="entry name" value="Vaccinia Virus protein VP39"/>
    <property type="match status" value="1"/>
</dbReference>
<evidence type="ECO:0000256" key="7">
    <source>
        <dbReference type="ARBA" id="ARBA00022679"/>
    </source>
</evidence>
<feature type="binding site" evidence="13">
    <location>
        <begin position="260"/>
        <end position="266"/>
    </location>
    <ligand>
        <name>S-adenosyl-L-methionine</name>
        <dbReference type="ChEBI" id="CHEBI:59789"/>
    </ligand>
</feature>
<dbReference type="SUPFAM" id="SSF48013">
    <property type="entry name" value="NusB-like"/>
    <property type="match status" value="1"/>
</dbReference>
<evidence type="ECO:0000313" key="16">
    <source>
        <dbReference type="Proteomes" id="UP000287969"/>
    </source>
</evidence>
<dbReference type="Pfam" id="PF22458">
    <property type="entry name" value="RsmF-B_ferredox"/>
    <property type="match status" value="1"/>
</dbReference>
<comment type="catalytic activity">
    <reaction evidence="12">
        <text>cytidine(967) in 16S rRNA + S-adenosyl-L-methionine = 5-methylcytidine(967) in 16S rRNA + S-adenosyl-L-homocysteine + H(+)</text>
        <dbReference type="Rhea" id="RHEA:42748"/>
        <dbReference type="Rhea" id="RHEA-COMP:10219"/>
        <dbReference type="Rhea" id="RHEA-COMP:10220"/>
        <dbReference type="ChEBI" id="CHEBI:15378"/>
        <dbReference type="ChEBI" id="CHEBI:57856"/>
        <dbReference type="ChEBI" id="CHEBI:59789"/>
        <dbReference type="ChEBI" id="CHEBI:74483"/>
        <dbReference type="ChEBI" id="CHEBI:82748"/>
        <dbReference type="EC" id="2.1.1.176"/>
    </reaction>
</comment>
<organism evidence="15 16">
    <name type="scientific">Acidilutibacter cellobiosedens</name>
    <dbReference type="NCBI Taxonomy" id="2507161"/>
    <lineage>
        <taxon>Bacteria</taxon>
        <taxon>Bacillati</taxon>
        <taxon>Bacillota</taxon>
        <taxon>Tissierellia</taxon>
        <taxon>Tissierellales</taxon>
        <taxon>Acidilutibacteraceae</taxon>
        <taxon>Acidilutibacter</taxon>
    </lineage>
</organism>
<dbReference type="EC" id="2.1.1.176" evidence="3"/>
<dbReference type="InterPro" id="IPR023267">
    <property type="entry name" value="RCMT"/>
</dbReference>
<keyword evidence="6 13" id="KW-0489">Methyltransferase</keyword>
<protein>
    <recommendedName>
        <fullName evidence="3">16S rRNA (cytosine(967)-C(5))-methyltransferase</fullName>
        <ecNumber evidence="3">2.1.1.176</ecNumber>
    </recommendedName>
    <alternativeName>
        <fullName evidence="10">16S rRNA m5C967 methyltransferase</fullName>
    </alternativeName>
    <alternativeName>
        <fullName evidence="11">rRNA (cytosine-C(5)-)-methyltransferase RsmB</fullName>
    </alternativeName>
</protein>
<dbReference type="KEGG" id="spoa:EQM13_08155"/>
<evidence type="ECO:0000256" key="5">
    <source>
        <dbReference type="ARBA" id="ARBA00022552"/>
    </source>
</evidence>
<dbReference type="RefSeq" id="WP_128752414.1">
    <property type="nucleotide sequence ID" value="NZ_CP035282.1"/>
</dbReference>
<dbReference type="InterPro" id="IPR054728">
    <property type="entry name" value="RsmB-like_ferredoxin"/>
</dbReference>
<evidence type="ECO:0000313" key="15">
    <source>
        <dbReference type="EMBL" id="QAT61553.1"/>
    </source>
</evidence>
<evidence type="ECO:0000256" key="3">
    <source>
        <dbReference type="ARBA" id="ARBA00012140"/>
    </source>
</evidence>
<dbReference type="PANTHER" id="PTHR22807">
    <property type="entry name" value="NOP2 YEAST -RELATED NOL1/NOP2/FMU SUN DOMAIN-CONTAINING"/>
    <property type="match status" value="1"/>
</dbReference>
<evidence type="ECO:0000256" key="4">
    <source>
        <dbReference type="ARBA" id="ARBA00022490"/>
    </source>
</evidence>
<dbReference type="InterPro" id="IPR035926">
    <property type="entry name" value="NusB-like_sf"/>
</dbReference>
<evidence type="ECO:0000256" key="11">
    <source>
        <dbReference type="ARBA" id="ARBA00031088"/>
    </source>
</evidence>
<dbReference type="FunFam" id="3.40.50.150:FF:000022">
    <property type="entry name" value="Ribosomal RNA small subunit methyltransferase B"/>
    <property type="match status" value="1"/>
</dbReference>
<evidence type="ECO:0000256" key="9">
    <source>
        <dbReference type="ARBA" id="ARBA00022884"/>
    </source>
</evidence>
<comment type="similarity">
    <text evidence="13">Belongs to the class I-like SAM-binding methyltransferase superfamily. RsmB/NOP family.</text>
</comment>
<evidence type="ECO:0000256" key="12">
    <source>
        <dbReference type="ARBA" id="ARBA00047283"/>
    </source>
</evidence>
<dbReference type="InterPro" id="IPR006027">
    <property type="entry name" value="NusB_RsmB_TIM44"/>
</dbReference>
<evidence type="ECO:0000256" key="6">
    <source>
        <dbReference type="ARBA" id="ARBA00022603"/>
    </source>
</evidence>
<evidence type="ECO:0000259" key="14">
    <source>
        <dbReference type="PROSITE" id="PS51686"/>
    </source>
</evidence>
<dbReference type="GO" id="GO:0005737">
    <property type="term" value="C:cytoplasm"/>
    <property type="evidence" value="ECO:0007669"/>
    <property type="project" value="UniProtKB-SubCell"/>
</dbReference>
<keyword evidence="4" id="KW-0963">Cytoplasm</keyword>
<evidence type="ECO:0000256" key="2">
    <source>
        <dbReference type="ARBA" id="ARBA00004496"/>
    </source>
</evidence>
<accession>A0A410QC12</accession>
<feature type="binding site" evidence="13">
    <location>
        <position position="284"/>
    </location>
    <ligand>
        <name>S-adenosyl-L-methionine</name>
        <dbReference type="ChEBI" id="CHEBI:59789"/>
    </ligand>
</feature>
<dbReference type="PROSITE" id="PS51686">
    <property type="entry name" value="SAM_MT_RSMB_NOP"/>
    <property type="match status" value="1"/>
</dbReference>
<dbReference type="PRINTS" id="PR02008">
    <property type="entry name" value="RCMTFAMILY"/>
</dbReference>
<evidence type="ECO:0000256" key="13">
    <source>
        <dbReference type="PROSITE-ProRule" id="PRU01023"/>
    </source>
</evidence>
<proteinExistence type="inferred from homology"/>
<evidence type="ECO:0000256" key="10">
    <source>
        <dbReference type="ARBA" id="ARBA00030399"/>
    </source>
</evidence>
<dbReference type="FunFam" id="3.30.70.1170:FF:000003">
    <property type="entry name" value="16S rRNA (Cytosine(967)-C(5))-methyltransferase RsmB"/>
    <property type="match status" value="1"/>
</dbReference>
<keyword evidence="9 13" id="KW-0694">RNA-binding</keyword>
<dbReference type="OrthoDB" id="9810297at2"/>
<dbReference type="SUPFAM" id="SSF53335">
    <property type="entry name" value="S-adenosyl-L-methionine-dependent methyltransferases"/>
    <property type="match status" value="1"/>
</dbReference>
<dbReference type="EMBL" id="CP035282">
    <property type="protein sequence ID" value="QAT61553.1"/>
    <property type="molecule type" value="Genomic_DNA"/>
</dbReference>
<dbReference type="AlphaFoldDB" id="A0A410QC12"/>
<sequence>MAKSAREIALNILVDVNEKGAYSNIAIYKHLQNSMDKRDENLVREIVYGVLENRLYIDYIIGKVSKIKLKKLSALILEILRIGVYQIVFMDRIPDSAAVNESVNLSRKYSHKGTLGYVNGVLRNISRNKEELIKINKNNVSEYLSIKYSHPKWIVDRWLKEYGEKFTEELCIANNQKPKLNIRVNILKTSREDLKERLISKGYDVIETKYSYYGLIIENPYRITELEEFKKGYFTIQDESSMLVSQIMNPEKDSLVVDACSGPGGKATHMAEIMNNKGKIISRDVYEHKIKLIEDSCERLGIDIIETQIQDASVIDECLVNKADYLLIDAPCTGFGLIRRRPEIKWNREEKDINNLTSIQEGILNTCSKYLKVGGILIYSTCTIISEENIKMIRNFLKDNKDFKLIGFKELIKEDQNLSGTENGYIQLFPNISSTDGFFIAKMKKIN</sequence>
<dbReference type="GO" id="GO:0008649">
    <property type="term" value="F:rRNA methyltransferase activity"/>
    <property type="evidence" value="ECO:0007669"/>
    <property type="project" value="InterPro"/>
</dbReference>
<dbReference type="Pfam" id="PF01189">
    <property type="entry name" value="Methyltr_RsmB-F"/>
    <property type="match status" value="1"/>
</dbReference>
<feature type="binding site" evidence="13">
    <location>
        <position position="329"/>
    </location>
    <ligand>
        <name>S-adenosyl-L-methionine</name>
        <dbReference type="ChEBI" id="CHEBI:59789"/>
    </ligand>
</feature>
<dbReference type="NCBIfam" id="NF011494">
    <property type="entry name" value="PRK14902.1"/>
    <property type="match status" value="1"/>
</dbReference>
<gene>
    <name evidence="15" type="primary">rsmB</name>
    <name evidence="15" type="ORF">EQM13_08155</name>
</gene>
<dbReference type="Proteomes" id="UP000287969">
    <property type="component" value="Chromosome"/>
</dbReference>
<feature type="binding site" evidence="13">
    <location>
        <position position="311"/>
    </location>
    <ligand>
        <name>S-adenosyl-L-methionine</name>
        <dbReference type="ChEBI" id="CHEBI:59789"/>
    </ligand>
</feature>
<evidence type="ECO:0000256" key="8">
    <source>
        <dbReference type="ARBA" id="ARBA00022691"/>
    </source>
</evidence>
<keyword evidence="16" id="KW-1185">Reference proteome</keyword>
<dbReference type="NCBIfam" id="TIGR00563">
    <property type="entry name" value="rsmB"/>
    <property type="match status" value="1"/>
</dbReference>